<dbReference type="SUPFAM" id="SSF56672">
    <property type="entry name" value="DNA/RNA polymerases"/>
    <property type="match status" value="1"/>
</dbReference>
<dbReference type="GO" id="GO:0033645">
    <property type="term" value="C:host cell endomembrane system"/>
    <property type="evidence" value="ECO:0007669"/>
    <property type="project" value="UniProtKB-SubCell"/>
</dbReference>
<dbReference type="GO" id="GO:0005524">
    <property type="term" value="F:ATP binding"/>
    <property type="evidence" value="ECO:0007669"/>
    <property type="project" value="UniProtKB-KW"/>
</dbReference>
<keyword evidence="2" id="KW-1048">Host nucleus</keyword>
<dbReference type="Pfam" id="PF01728">
    <property type="entry name" value="FtsJ"/>
    <property type="match status" value="1"/>
</dbReference>
<reference evidence="10" key="1">
    <citation type="submission" date="2019-10" db="EMBL/GenBank/DDBJ databases">
        <authorList>
            <person name="Nitsche A."/>
            <person name="Hankeln T."/>
            <person name="Acosta O."/>
            <person name="Velez I.D."/>
            <person name="Schiemann D.J."/>
        </authorList>
    </citation>
    <scope>NUCLEOTIDE SEQUENCE</scope>
    <source>
        <strain evidence="10">Cqvz 1753-5</strain>
    </source>
</reference>
<keyword evidence="4" id="KW-0548">Nucleotidyltransferase</keyword>
<evidence type="ECO:0000256" key="2">
    <source>
        <dbReference type="ARBA" id="ARBA00022562"/>
    </source>
</evidence>
<evidence type="ECO:0000256" key="1">
    <source>
        <dbReference type="ARBA" id="ARBA00004147"/>
    </source>
</evidence>
<keyword evidence="5" id="KW-0067">ATP-binding</keyword>
<dbReference type="Pfam" id="PF00978">
    <property type="entry name" value="RdRP_2"/>
    <property type="match status" value="1"/>
</dbReference>
<proteinExistence type="predicted"/>
<dbReference type="InterPro" id="IPR043502">
    <property type="entry name" value="DNA/RNA_pol_sf"/>
</dbReference>
<dbReference type="GO" id="GO:0042025">
    <property type="term" value="C:host cell nucleus"/>
    <property type="evidence" value="ECO:0007669"/>
    <property type="project" value="UniProtKB-SubCell"/>
</dbReference>
<feature type="domain" description="(+)RNA virus helicase C-terminal" evidence="8">
    <location>
        <begin position="1184"/>
        <end position="1522"/>
    </location>
</feature>
<dbReference type="InterPro" id="IPR027351">
    <property type="entry name" value="(+)RNA_virus_helicase_core_dom"/>
</dbReference>
<comment type="subcellular location">
    <subcellularLocation>
        <location evidence="1">Host nucleus</location>
    </subcellularLocation>
</comment>
<feature type="domain" description="Alphavirus-like MT" evidence="9">
    <location>
        <begin position="37"/>
        <end position="246"/>
    </location>
</feature>
<evidence type="ECO:0000259" key="9">
    <source>
        <dbReference type="PROSITE" id="PS51743"/>
    </source>
</evidence>
<evidence type="ECO:0000256" key="6">
    <source>
        <dbReference type="ARBA" id="ARBA00022884"/>
    </source>
</evidence>
<accession>A0A6B9KG86</accession>
<comment type="catalytic activity">
    <reaction evidence="7">
        <text>ATP + H2O = ADP + phosphate + H(+)</text>
        <dbReference type="Rhea" id="RHEA:13065"/>
        <dbReference type="ChEBI" id="CHEBI:15377"/>
        <dbReference type="ChEBI" id="CHEBI:15378"/>
        <dbReference type="ChEBI" id="CHEBI:30616"/>
        <dbReference type="ChEBI" id="CHEBI:43474"/>
        <dbReference type="ChEBI" id="CHEBI:456216"/>
        <dbReference type="EC" id="3.6.4.13"/>
    </reaction>
</comment>
<sequence length="2151" mass="246635">MKYKSLSKEVILNQRLSDSEKSKLLSLFSPPYKLKFLSNPTDIGSHLFYRALNEIATYRCYDLLPKDELIPSGYQVLIKEVGASVPKLIKYNRTNVHACTPNLNLDDTIRITNTAHALDRYRCLGTKEQKFLARRFMFNPFYRCKNKSQHCYIRAKYLVFAHSSYDCSLTDIGDMMDSSGAVKAVGFIHYSSKILSNLTGGSDNGLNWDLSLMVEGGRKKFYITFWFDDDYQNVYKHSLDTYLGIIRTTMCVSRNHNSYIIQRTEELGGLLFYSVLKPVCNIPKSVIMRQLPFSDPDNVIVHYYNLQNDPSKFMYHELIPIRLVVPRKFFEKLYYYLHTLPDGKFTVQNAMNMASTMASRTIVNGAYVSQPYDLTIQQIDLIAYAAYFIVYCKKYDYMEVLKKLKNFEDIKRNPTFFRRLCSYFHSLKNLVLGINVREYTQEHTLDDVIKNAITTVSNDYALEHSRNVLQWIFWLFRIKNKYDVKFFPITRVVTVEEDIDTVRSVVETLPLLVPDANRDEVEEVIKEHLKINRVSTEKCTLEEYKCECKGRIVHNDYDGQCLLRCVSNALNIPLGELKRVLLKSKFLLALFPTTRVAFESYITGRTAEIELFELIACEYTVNICVHLEGRNVRYTVPSDTVFHFYVAHNHCNEFRPVTEPVPFELSVTAVKKCDGTDILMAKSKSRAEKFKMFPVVVEDFSPYLSRSALILAELDAAYSVIKPGRICELSAAPGSWLQYCNLYYSTSDLYYSHYIDGENLVESGGTLLNDTTDGDLTSQDAHDEISAAIEKYGCMNTLLSDLVFNTDGQVDVPLMDEYQNGFFASIPIWLLDHGNVVFRSHGEVPLSIPVLTMLRCFKSVKFVKPCFSSSIDADYYIVAEDYLPDFDSCCDYTYGPIHAYNRAVTYSKRLLKGIFPRQTQYVVPTPFNIVTISTDDVPVEVEIPVEDEECDESYGGNTFESEFYSYIKIRTFYDVPESASFEVNTDIADVNPDLEIHIFDVALLNNNGDVVKFLFHNSTSIRVDLSTVDFIEFCANLSYMANKIATSRLKIFVDLTAMQNVAIVNETIAVLKKYFLKHVVKVLSNHIDCAYSVSEYKLAIAEFCSYTKSLSNTNLNTYKFYFGDIVRNSYVVSTPLRLNLERDSQNISVLRGREFIFKHPKCKPDDYSHVFDGVSFIKYEDVRIGEIYLQGDFTYRMFDQLLMQAVSGVDVDALENVQFVLIQGVAGHGKTREIVMNHRPRFKKSTVGDLVLTPTLAGKQVLIDRTMSHYSVNRNNIDLSYYRTVTSYLVGNHNKADTIYVDEVMMMHVSLVLACAYYSGAKTVYLYGDTQQIPAHSMLGDFDMIYNTPLSLFKVKEVRSKSYRIPMDVAAVLSPMYYEAHSKFGFNEQLITTSTQLRSLMLVKINDVSEMMDYYNDNTKYLTFTHSTESELLKLDGRFSPTTIASYQGSEHSCISVVRTSYSAADKIYNDIHICVTALTRHTKSFVYYTTCDLDVLSSMIKSSATMTDMCIRKHGSSSLVGSVLPMVVPQYVDQEATLKFFVSKSKFTHRFTLINHNSLVSEKEVAMVAKSVTNDVFVDKSIFKKFSMSDLLKWFKKCAPNVKRVFVKVHNEPFIGNEKILDVVEDYKCANVIGSLVTEKLVAVCEPFLPDNVCIENFIDVNPSIEMLQSFMCHLYPGSVFINTDFDAYMVHHSDLAFTLSGVSFASSCDKPVLNYYQNLRPILSTPVPAVRDVTQREILLGIQKRNLNPPELVANVCPDDVADHLLSNFESKLLVPYYRQMITEMEPVVPTTHSIVSWLERQDRAVLSQLVNDIPIMLVSLSECTLSLKRNPKIRITPDAINIYDSVQTITYHPKFVNAYFCSIIDAIQDRLMAIMLPYFKFFTKVTTEQFGVDCQRVYSSYGKLFLFSGDDSLLISRGKFKEMDMSKFDKSQLLFALLFLVKLMERLGVPKFTAQLYYEMMYYRICKDPSNKVTMLLTPQMESGSAATYFGNTCFCAAVVLSSLDLDDFSYTPRFEKFSLMFNLETKEFDYVNPYFCSKFLVISEWDFKFYPDPIKILIKLGRKDLKNFGHLKEFHTSLKDLISQYRSLVDIDMISAAVRERYKFPYDCGFLIRNIISVIKDDKVFSSLFYTLPTDMLNVSAVKFSDF</sequence>
<dbReference type="GO" id="GO:0008174">
    <property type="term" value="F:mRNA methyltransferase activity"/>
    <property type="evidence" value="ECO:0007669"/>
    <property type="project" value="UniProtKB-UniRule"/>
</dbReference>
<protein>
    <submittedName>
        <fullName evidence="10">Polyprotein</fullName>
    </submittedName>
</protein>
<dbReference type="GO" id="GO:0003723">
    <property type="term" value="F:RNA binding"/>
    <property type="evidence" value="ECO:0007669"/>
    <property type="project" value="UniProtKB-KW"/>
</dbReference>
<dbReference type="InterPro" id="IPR002588">
    <property type="entry name" value="Alphavirus-like_MT_dom"/>
</dbReference>
<dbReference type="SUPFAM" id="SSF52540">
    <property type="entry name" value="P-loop containing nucleoside triphosphate hydrolases"/>
    <property type="match status" value="1"/>
</dbReference>
<evidence type="ECO:0000256" key="5">
    <source>
        <dbReference type="ARBA" id="ARBA00022840"/>
    </source>
</evidence>
<evidence type="ECO:0000259" key="8">
    <source>
        <dbReference type="PROSITE" id="PS51657"/>
    </source>
</evidence>
<evidence type="ECO:0000313" key="10">
    <source>
        <dbReference type="EMBL" id="QHA33725.1"/>
    </source>
</evidence>
<dbReference type="Gene3D" id="3.40.50.150">
    <property type="entry name" value="Vaccinia Virus protein VP39"/>
    <property type="match status" value="1"/>
</dbReference>
<dbReference type="InterPro" id="IPR027417">
    <property type="entry name" value="P-loop_NTPase"/>
</dbReference>
<keyword evidence="3" id="KW-0808">Transferase</keyword>
<keyword evidence="6" id="KW-0694">RNA-binding</keyword>
<dbReference type="Gene3D" id="3.40.50.300">
    <property type="entry name" value="P-loop containing nucleotide triphosphate hydrolases"/>
    <property type="match status" value="2"/>
</dbReference>
<dbReference type="InterPro" id="IPR001788">
    <property type="entry name" value="RNA-dep_RNA_pol_alsuvir"/>
</dbReference>
<evidence type="ECO:0000256" key="4">
    <source>
        <dbReference type="ARBA" id="ARBA00022695"/>
    </source>
</evidence>
<dbReference type="GO" id="GO:0032259">
    <property type="term" value="P:methylation"/>
    <property type="evidence" value="ECO:0007669"/>
    <property type="project" value="InterPro"/>
</dbReference>
<dbReference type="GO" id="GO:0006351">
    <property type="term" value="P:DNA-templated transcription"/>
    <property type="evidence" value="ECO:0007669"/>
    <property type="project" value="InterPro"/>
</dbReference>
<dbReference type="SUPFAM" id="SSF53335">
    <property type="entry name" value="S-adenosyl-L-methionine-dependent methyltransferases"/>
    <property type="match status" value="1"/>
</dbReference>
<organism evidence="10">
    <name type="scientific">Atrato Nege-like virus 1</name>
    <dbReference type="NCBI Taxonomy" id="2689368"/>
    <lineage>
        <taxon>Viruses</taxon>
        <taxon>Riboviria</taxon>
    </lineage>
</organism>
<dbReference type="GO" id="GO:0016556">
    <property type="term" value="P:mRNA modification"/>
    <property type="evidence" value="ECO:0007669"/>
    <property type="project" value="InterPro"/>
</dbReference>
<dbReference type="Pfam" id="PF01443">
    <property type="entry name" value="Viral_helicase1"/>
    <property type="match status" value="1"/>
</dbReference>
<dbReference type="GO" id="GO:0003724">
    <property type="term" value="F:RNA helicase activity"/>
    <property type="evidence" value="ECO:0007669"/>
    <property type="project" value="UniProtKB-EC"/>
</dbReference>
<evidence type="ECO:0000256" key="7">
    <source>
        <dbReference type="ARBA" id="ARBA00047984"/>
    </source>
</evidence>
<dbReference type="GO" id="GO:0006396">
    <property type="term" value="P:RNA processing"/>
    <property type="evidence" value="ECO:0007669"/>
    <property type="project" value="InterPro"/>
</dbReference>
<dbReference type="InterPro" id="IPR002877">
    <property type="entry name" value="RNA_MeTrfase_FtsJ_dom"/>
</dbReference>
<evidence type="ECO:0000256" key="3">
    <source>
        <dbReference type="ARBA" id="ARBA00022679"/>
    </source>
</evidence>
<keyword evidence="5" id="KW-0547">Nucleotide-binding</keyword>
<dbReference type="EMBL" id="MN661084">
    <property type="protein sequence ID" value="QHA33725.1"/>
    <property type="molecule type" value="Genomic_RNA"/>
</dbReference>
<dbReference type="PROSITE" id="PS51743">
    <property type="entry name" value="ALPHAVIRUS_MT"/>
    <property type="match status" value="1"/>
</dbReference>
<name>A0A6B9KG86_9VIRU</name>
<dbReference type="GO" id="GO:0003968">
    <property type="term" value="F:RNA-directed RNA polymerase activity"/>
    <property type="evidence" value="ECO:0007669"/>
    <property type="project" value="InterPro"/>
</dbReference>
<dbReference type="InterPro" id="IPR029063">
    <property type="entry name" value="SAM-dependent_MTases_sf"/>
</dbReference>
<dbReference type="PROSITE" id="PS51657">
    <property type="entry name" value="PSRV_HELICASE"/>
    <property type="match status" value="1"/>
</dbReference>